<feature type="compositionally biased region" description="Basic and acidic residues" evidence="1">
    <location>
        <begin position="1"/>
        <end position="10"/>
    </location>
</feature>
<proteinExistence type="predicted"/>
<evidence type="ECO:0000256" key="1">
    <source>
        <dbReference type="SAM" id="MobiDB-lite"/>
    </source>
</evidence>
<organism evidence="2 3">
    <name type="scientific">Azotobacter vinelandii (strain DJ / ATCC BAA-1303)</name>
    <dbReference type="NCBI Taxonomy" id="322710"/>
    <lineage>
        <taxon>Bacteria</taxon>
        <taxon>Pseudomonadati</taxon>
        <taxon>Pseudomonadota</taxon>
        <taxon>Gammaproteobacteria</taxon>
        <taxon>Pseudomonadales</taxon>
        <taxon>Pseudomonadaceae</taxon>
        <taxon>Azotobacter</taxon>
    </lineage>
</organism>
<gene>
    <name evidence="2" type="ordered locus">Avin_30950</name>
</gene>
<sequence length="43" mass="4914">MRYERLETVSRRRSIFSQTSDGSPGLVPRGGLYRKRKESALDG</sequence>
<protein>
    <submittedName>
        <fullName evidence="2">Uncharacterized protein</fullName>
    </submittedName>
</protein>
<dbReference type="EMBL" id="CP001157">
    <property type="protein sequence ID" value="ACO79259.1"/>
    <property type="molecule type" value="Genomic_DNA"/>
</dbReference>
<reference evidence="2 3" key="1">
    <citation type="journal article" date="2009" name="J. Bacteriol.">
        <title>Genome sequence of Azotobacter vinelandii, an obligate aerobe specialized to support diverse anaerobic metabolic processes.</title>
        <authorList>
            <person name="Setubal J.C."/>
            <person name="dos Santos P."/>
            <person name="Goldman B.S."/>
            <person name="Ertesvag H."/>
            <person name="Espin G."/>
            <person name="Rubio L.M."/>
            <person name="Valla S."/>
            <person name="Almeida N.F."/>
            <person name="Balasubramanian D."/>
            <person name="Cromes L."/>
            <person name="Curatti L."/>
            <person name="Du Z."/>
            <person name="Godsy E."/>
            <person name="Goodner B."/>
            <person name="Hellner-Burris K."/>
            <person name="Hernandez J.A."/>
            <person name="Houmiel K."/>
            <person name="Imperial J."/>
            <person name="Kennedy C."/>
            <person name="Larson T.J."/>
            <person name="Latreille P."/>
            <person name="Ligon L.S."/>
            <person name="Lu J."/>
            <person name="Maerk M."/>
            <person name="Miller N.M."/>
            <person name="Norton S."/>
            <person name="O'Carroll I.P."/>
            <person name="Paulsen I."/>
            <person name="Raulfs E.C."/>
            <person name="Roemer R."/>
            <person name="Rosser J."/>
            <person name="Segura D."/>
            <person name="Slater S."/>
            <person name="Stricklin S.L."/>
            <person name="Studholme D.J."/>
            <person name="Sun J."/>
            <person name="Viana C.J."/>
            <person name="Wallin E."/>
            <person name="Wang B."/>
            <person name="Wheeler C."/>
            <person name="Zhu H."/>
            <person name="Dean D.R."/>
            <person name="Dixon R."/>
            <person name="Wood D."/>
        </authorList>
    </citation>
    <scope>NUCLEOTIDE SEQUENCE [LARGE SCALE GENOMIC DNA]</scope>
    <source>
        <strain evidence="3">DJ / ATCC BAA-1303</strain>
    </source>
</reference>
<dbReference type="HOGENOM" id="CLU_3229032_0_0_6"/>
<evidence type="ECO:0000313" key="3">
    <source>
        <dbReference type="Proteomes" id="UP000002424"/>
    </source>
</evidence>
<evidence type="ECO:0000313" key="2">
    <source>
        <dbReference type="EMBL" id="ACO79259.1"/>
    </source>
</evidence>
<keyword evidence="3" id="KW-1185">Reference proteome</keyword>
<dbReference type="KEGG" id="avn:Avin_30950"/>
<accession>C1DN92</accession>
<dbReference type="AlphaFoldDB" id="C1DN92"/>
<name>C1DN92_AZOVD</name>
<dbReference type="STRING" id="322710.Avin_30950"/>
<feature type="region of interest" description="Disordered" evidence="1">
    <location>
        <begin position="1"/>
        <end position="43"/>
    </location>
</feature>
<dbReference type="Proteomes" id="UP000002424">
    <property type="component" value="Chromosome"/>
</dbReference>
<dbReference type="EnsemblBacteria" id="ACO79259">
    <property type="protein sequence ID" value="ACO79259"/>
    <property type="gene ID" value="Avin_30950"/>
</dbReference>